<organism evidence="1 2">
    <name type="scientific">Trifolium pratense</name>
    <name type="common">Red clover</name>
    <dbReference type="NCBI Taxonomy" id="57577"/>
    <lineage>
        <taxon>Eukaryota</taxon>
        <taxon>Viridiplantae</taxon>
        <taxon>Streptophyta</taxon>
        <taxon>Embryophyta</taxon>
        <taxon>Tracheophyta</taxon>
        <taxon>Spermatophyta</taxon>
        <taxon>Magnoliopsida</taxon>
        <taxon>eudicotyledons</taxon>
        <taxon>Gunneridae</taxon>
        <taxon>Pentapetalae</taxon>
        <taxon>rosids</taxon>
        <taxon>fabids</taxon>
        <taxon>Fabales</taxon>
        <taxon>Fabaceae</taxon>
        <taxon>Papilionoideae</taxon>
        <taxon>50 kb inversion clade</taxon>
        <taxon>NPAAA clade</taxon>
        <taxon>Hologalegina</taxon>
        <taxon>IRL clade</taxon>
        <taxon>Trifolieae</taxon>
        <taxon>Trifolium</taxon>
    </lineage>
</organism>
<comment type="caution">
    <text evidence="1">The sequence shown here is derived from an EMBL/GenBank/DDBJ whole genome shotgun (WGS) entry which is preliminary data.</text>
</comment>
<reference evidence="1 2" key="1">
    <citation type="journal article" date="2014" name="Am. J. Bot.">
        <title>Genome assembly and annotation for red clover (Trifolium pratense; Fabaceae).</title>
        <authorList>
            <person name="Istvanek J."/>
            <person name="Jaros M."/>
            <person name="Krenek A."/>
            <person name="Repkova J."/>
        </authorList>
    </citation>
    <scope>NUCLEOTIDE SEQUENCE [LARGE SCALE GENOMIC DNA]</scope>
    <source>
        <strain evidence="2">cv. Tatra</strain>
        <tissue evidence="1">Young leaves</tissue>
    </source>
</reference>
<accession>A0A2K3KRI2</accession>
<feature type="non-terminal residue" evidence="1">
    <location>
        <position position="1"/>
    </location>
</feature>
<evidence type="ECO:0000313" key="2">
    <source>
        <dbReference type="Proteomes" id="UP000236291"/>
    </source>
</evidence>
<reference evidence="1 2" key="2">
    <citation type="journal article" date="2017" name="Front. Plant Sci.">
        <title>Gene Classification and Mining of Molecular Markers Useful in Red Clover (Trifolium pratense) Breeding.</title>
        <authorList>
            <person name="Istvanek J."/>
            <person name="Dluhosova J."/>
            <person name="Dluhos P."/>
            <person name="Patkova L."/>
            <person name="Nedelnik J."/>
            <person name="Repkova J."/>
        </authorList>
    </citation>
    <scope>NUCLEOTIDE SEQUENCE [LARGE SCALE GENOMIC DNA]</scope>
    <source>
        <strain evidence="2">cv. Tatra</strain>
        <tissue evidence="1">Young leaves</tissue>
    </source>
</reference>
<dbReference type="EMBL" id="ASHM01236682">
    <property type="protein sequence ID" value="PNX68892.1"/>
    <property type="molecule type" value="Genomic_DNA"/>
</dbReference>
<evidence type="ECO:0000313" key="1">
    <source>
        <dbReference type="EMBL" id="PNX68892.1"/>
    </source>
</evidence>
<name>A0A2K3KRI2_TRIPR</name>
<sequence>ASVQWKGWQQGQLEGWLEDHYQLILRQDLSKDLVAVGLGQDGPLHC</sequence>
<proteinExistence type="predicted"/>
<gene>
    <name evidence="1" type="ORF">L195_g064188</name>
</gene>
<protein>
    <submittedName>
        <fullName evidence="1">Uncharacterized protein</fullName>
    </submittedName>
</protein>
<dbReference type="AlphaFoldDB" id="A0A2K3KRI2"/>
<dbReference type="Proteomes" id="UP000236291">
    <property type="component" value="Unassembled WGS sequence"/>
</dbReference>